<feature type="domain" description="Fibronectin type-III" evidence="4">
    <location>
        <begin position="346"/>
        <end position="437"/>
    </location>
</feature>
<dbReference type="PANTHER" id="PTHR46708:SF2">
    <property type="entry name" value="FIBRONECTIN TYPE-III DOMAIN-CONTAINING PROTEIN"/>
    <property type="match status" value="1"/>
</dbReference>
<dbReference type="SUPFAM" id="SSF49265">
    <property type="entry name" value="Fibronectin type III"/>
    <property type="match status" value="2"/>
</dbReference>
<feature type="domain" description="Fibronectin type-III" evidence="4">
    <location>
        <begin position="257"/>
        <end position="345"/>
    </location>
</feature>
<evidence type="ECO:0000256" key="2">
    <source>
        <dbReference type="ARBA" id="ARBA00022737"/>
    </source>
</evidence>
<evidence type="ECO:0000256" key="1">
    <source>
        <dbReference type="ARBA" id="ARBA00022481"/>
    </source>
</evidence>
<feature type="transmembrane region" description="Helical" evidence="3">
    <location>
        <begin position="12"/>
        <end position="34"/>
    </location>
</feature>
<dbReference type="Pfam" id="PF00041">
    <property type="entry name" value="fn3"/>
    <property type="match status" value="3"/>
</dbReference>
<dbReference type="PROSITE" id="PS00409">
    <property type="entry name" value="PROKAR_NTER_METHYL"/>
    <property type="match status" value="1"/>
</dbReference>
<dbReference type="Pfam" id="PF07963">
    <property type="entry name" value="N_methyl"/>
    <property type="match status" value="1"/>
</dbReference>
<dbReference type="Proteomes" id="UP000289257">
    <property type="component" value="Unassembled WGS sequence"/>
</dbReference>
<protein>
    <submittedName>
        <fullName evidence="5">Prepilin-type N-terminal cleavage/methylation domain-containing protein</fullName>
    </submittedName>
</protein>
<dbReference type="NCBIfam" id="TIGR02532">
    <property type="entry name" value="IV_pilin_GFxxxE"/>
    <property type="match status" value="1"/>
</dbReference>
<dbReference type="PANTHER" id="PTHR46708">
    <property type="entry name" value="TENASCIN"/>
    <property type="match status" value="1"/>
</dbReference>
<dbReference type="InterPro" id="IPR000983">
    <property type="entry name" value="Bac_GSPG_pilin"/>
</dbReference>
<reference evidence="5" key="1">
    <citation type="submission" date="2019-01" db="EMBL/GenBank/DDBJ databases">
        <title>Genomic signatures and co-occurrence patterns of the ultra-small Saccharimodia (Patescibacteria phylum) suggest a symbiotic lifestyle.</title>
        <authorList>
            <person name="Lemos L."/>
            <person name="Medeiros J."/>
            <person name="Andreote F."/>
            <person name="Fernandes G."/>
            <person name="Varani A."/>
            <person name="Oliveira G."/>
            <person name="Pylro V."/>
        </authorList>
    </citation>
    <scope>NUCLEOTIDE SEQUENCE [LARGE SCALE GENOMIC DNA]</scope>
    <source>
        <strain evidence="5">AMD02</strain>
    </source>
</reference>
<dbReference type="InterPro" id="IPR036116">
    <property type="entry name" value="FN3_sf"/>
</dbReference>
<evidence type="ECO:0000259" key="4">
    <source>
        <dbReference type="PROSITE" id="PS50853"/>
    </source>
</evidence>
<dbReference type="GO" id="GO:0015627">
    <property type="term" value="C:type II protein secretion system complex"/>
    <property type="evidence" value="ECO:0007669"/>
    <property type="project" value="InterPro"/>
</dbReference>
<dbReference type="PROSITE" id="PS50853">
    <property type="entry name" value="FN3"/>
    <property type="match status" value="3"/>
</dbReference>
<dbReference type="InterPro" id="IPR050991">
    <property type="entry name" value="ECM_Regulatory_Proteins"/>
</dbReference>
<accession>A0A4Q0AHK9</accession>
<feature type="domain" description="Fibronectin type-III" evidence="4">
    <location>
        <begin position="167"/>
        <end position="255"/>
    </location>
</feature>
<dbReference type="GO" id="GO:0015628">
    <property type="term" value="P:protein secretion by the type II secretion system"/>
    <property type="evidence" value="ECO:0007669"/>
    <property type="project" value="InterPro"/>
</dbReference>
<keyword evidence="3" id="KW-0812">Transmembrane</keyword>
<proteinExistence type="predicted"/>
<dbReference type="SUPFAM" id="SSF54523">
    <property type="entry name" value="Pili subunits"/>
    <property type="match status" value="1"/>
</dbReference>
<dbReference type="CDD" id="cd00063">
    <property type="entry name" value="FN3"/>
    <property type="match status" value="3"/>
</dbReference>
<dbReference type="AlphaFoldDB" id="A0A4Q0AHK9"/>
<dbReference type="SMART" id="SM00060">
    <property type="entry name" value="FN3"/>
    <property type="match status" value="3"/>
</dbReference>
<name>A0A4Q0AHK9_9BACT</name>
<comment type="caution">
    <text evidence="5">The sequence shown here is derived from an EMBL/GenBank/DDBJ whole genome shotgun (WGS) entry which is preliminary data.</text>
</comment>
<keyword evidence="3" id="KW-1133">Transmembrane helix</keyword>
<dbReference type="Gene3D" id="2.60.40.10">
    <property type="entry name" value="Immunoglobulins"/>
    <property type="match status" value="3"/>
</dbReference>
<dbReference type="InterPro" id="IPR013783">
    <property type="entry name" value="Ig-like_fold"/>
</dbReference>
<keyword evidence="3" id="KW-0472">Membrane</keyword>
<keyword evidence="1" id="KW-0488">Methylation</keyword>
<dbReference type="InterPro" id="IPR012902">
    <property type="entry name" value="N_methyl_site"/>
</dbReference>
<evidence type="ECO:0000313" key="5">
    <source>
        <dbReference type="EMBL" id="RWZ78665.1"/>
    </source>
</evidence>
<dbReference type="PRINTS" id="PR00813">
    <property type="entry name" value="BCTERIALGSPG"/>
</dbReference>
<sequence>MNRVIGRSRGFTLIELIVVIAVIGILATITTIGFSRYQAQTRDTRRVSNVTVIAEALEKYYDANGEYPSCKALTQSPGGVSSSTLKGIDAGALRTPTASVGANSITCGAITTSSNDLFGYVGDGSSTCTDPSAGTSCISFELQYKDEESGTIQSIKGRRNTDINTSGKIALTGTSPTYTTVNLTWNAIPNAGSYLVTQSKDLGFTTNVQTYTTSTNSYIVTNLTPNTNYFYKVQAVAVAGQSDPSNTAAVTTLHLGKPVLTLTVNNTSTITASWTAASNADASTTYTLQRSTSSNFSSGTSTYANLTTTSYVSTGLSVGNTYYFRVQAVASTDTSDMSDIQSASTAPNQPTGVAATTYSSTQVSVSWNAMPGATSYNVEYSLDSSFSGSSTITGITATNSLVGGLSQGTTYYFRVYALAGTTPSSASASAAATTTIDNPAAYGVAGNNDGSAVYAASQAVCASGTMPYYYWYANGGGWVEGTQYQSVGYALSPGQGVTLSVNTRCIKGSVSSGYTGGSNSVSYTRPGMNPYMVADDDGCSGGFCGRRINAYWNNICGSGVTINASQLSYRTSFSTTGGTYSTRWKGGSGGGVYLQYDIYLSCASASAGINVISAYKCTGCS</sequence>
<evidence type="ECO:0000256" key="3">
    <source>
        <dbReference type="SAM" id="Phobius"/>
    </source>
</evidence>
<keyword evidence="2" id="KW-0677">Repeat</keyword>
<dbReference type="InterPro" id="IPR003961">
    <property type="entry name" value="FN3_dom"/>
</dbReference>
<gene>
    <name evidence="5" type="ORF">EOT05_02865</name>
</gene>
<dbReference type="InterPro" id="IPR045584">
    <property type="entry name" value="Pilin-like"/>
</dbReference>
<dbReference type="Gene3D" id="3.30.700.10">
    <property type="entry name" value="Glycoprotein, Type 4 Pilin"/>
    <property type="match status" value="1"/>
</dbReference>
<organism evidence="5 6">
    <name type="scientific">Candidatus Microsaccharimonas sossegonensis</name>
    <dbReference type="NCBI Taxonomy" id="2506948"/>
    <lineage>
        <taxon>Bacteria</taxon>
        <taxon>Candidatus Saccharimonadota</taxon>
        <taxon>Candidatus Saccharimonadia</taxon>
        <taxon>Candidatus Saccharimonadales</taxon>
        <taxon>Candidatus Saccharimonadaceae</taxon>
        <taxon>Candidatus Microsaccharimonas</taxon>
    </lineage>
</organism>
<evidence type="ECO:0000313" key="6">
    <source>
        <dbReference type="Proteomes" id="UP000289257"/>
    </source>
</evidence>
<dbReference type="EMBL" id="SCKX01000001">
    <property type="protein sequence ID" value="RWZ78665.1"/>
    <property type="molecule type" value="Genomic_DNA"/>
</dbReference>
<keyword evidence="6" id="KW-1185">Reference proteome</keyword>